<gene>
    <name evidence="1" type="ORF">CWI39_3251p0010</name>
</gene>
<dbReference type="Proteomes" id="UP000293045">
    <property type="component" value="Unassembled WGS sequence"/>
</dbReference>
<evidence type="ECO:0000313" key="2">
    <source>
        <dbReference type="Proteomes" id="UP000293045"/>
    </source>
</evidence>
<accession>A0A4Q9KSS7</accession>
<comment type="caution">
    <text evidence="1">The sequence shown here is derived from an EMBL/GenBank/DDBJ whole genome shotgun (WGS) entry which is preliminary data.</text>
</comment>
<organism evidence="1 2">
    <name type="scientific">Hamiltosporidium magnivora</name>
    <dbReference type="NCBI Taxonomy" id="148818"/>
    <lineage>
        <taxon>Eukaryota</taxon>
        <taxon>Fungi</taxon>
        <taxon>Fungi incertae sedis</taxon>
        <taxon>Microsporidia</taxon>
        <taxon>Dubosqiidae</taxon>
        <taxon>Hamiltosporidium</taxon>
    </lineage>
</organism>
<reference evidence="1 2" key="1">
    <citation type="submission" date="2017-12" db="EMBL/GenBank/DDBJ databases">
        <authorList>
            <person name="Pombert J.-F."/>
            <person name="Haag K.L."/>
            <person name="Ebert D."/>
        </authorList>
    </citation>
    <scope>NUCLEOTIDE SEQUENCE [LARGE SCALE GENOMIC DNA]</scope>
    <source>
        <strain evidence="1">IL-BN-2</strain>
    </source>
</reference>
<dbReference type="EMBL" id="PIXR01003251">
    <property type="protein sequence ID" value="TBT97009.1"/>
    <property type="molecule type" value="Genomic_DNA"/>
</dbReference>
<protein>
    <submittedName>
        <fullName evidence="1">Uncharacterized protein</fullName>
    </submittedName>
</protein>
<proteinExistence type="predicted"/>
<sequence length="72" mass="8416">MIYWLFKTLNDNKENLFLVLPLKYASTKEDGVTYFKTKNNVFRSDGVTDNKHNEESSLETEKIVGKEVEENI</sequence>
<name>A0A4Q9KSS7_9MICR</name>
<dbReference type="VEuPathDB" id="MicrosporidiaDB:CWI39_3251p0010"/>
<evidence type="ECO:0000313" key="1">
    <source>
        <dbReference type="EMBL" id="TBT97009.1"/>
    </source>
</evidence>
<dbReference type="AlphaFoldDB" id="A0A4Q9KSS7"/>